<dbReference type="AlphaFoldDB" id="A0A8X6T4K5"/>
<accession>A0A8X6T4K5</accession>
<evidence type="ECO:0000313" key="2">
    <source>
        <dbReference type="Proteomes" id="UP000887013"/>
    </source>
</evidence>
<reference evidence="1" key="1">
    <citation type="submission" date="2020-08" db="EMBL/GenBank/DDBJ databases">
        <title>Multicomponent nature underlies the extraordinary mechanical properties of spider dragline silk.</title>
        <authorList>
            <person name="Kono N."/>
            <person name="Nakamura H."/>
            <person name="Mori M."/>
            <person name="Yoshida Y."/>
            <person name="Ohtoshi R."/>
            <person name="Malay A.D."/>
            <person name="Moran D.A.P."/>
            <person name="Tomita M."/>
            <person name="Numata K."/>
            <person name="Arakawa K."/>
        </authorList>
    </citation>
    <scope>NUCLEOTIDE SEQUENCE</scope>
</reference>
<comment type="caution">
    <text evidence="1">The sequence shown here is derived from an EMBL/GenBank/DDBJ whole genome shotgun (WGS) entry which is preliminary data.</text>
</comment>
<dbReference type="Proteomes" id="UP000887013">
    <property type="component" value="Unassembled WGS sequence"/>
</dbReference>
<sequence>MSENKIREGEESQTANRRNSLANFQKDAALRGSFLYPVLGRPIGNAIQIDYFLSQPGHVPKPLHPISKSFATRPVRTADVHQIPTTINTIRFRIRDKNIPIVVKNKNFPF</sequence>
<protein>
    <submittedName>
        <fullName evidence="1">Uncharacterized protein</fullName>
    </submittedName>
</protein>
<gene>
    <name evidence="1" type="ORF">NPIL_194121</name>
</gene>
<proteinExistence type="predicted"/>
<name>A0A8X6T4K5_NEPPI</name>
<keyword evidence="2" id="KW-1185">Reference proteome</keyword>
<dbReference type="EMBL" id="BMAW01050640">
    <property type="protein sequence ID" value="GFS76345.1"/>
    <property type="molecule type" value="Genomic_DNA"/>
</dbReference>
<organism evidence="1 2">
    <name type="scientific">Nephila pilipes</name>
    <name type="common">Giant wood spider</name>
    <name type="synonym">Nephila maculata</name>
    <dbReference type="NCBI Taxonomy" id="299642"/>
    <lineage>
        <taxon>Eukaryota</taxon>
        <taxon>Metazoa</taxon>
        <taxon>Ecdysozoa</taxon>
        <taxon>Arthropoda</taxon>
        <taxon>Chelicerata</taxon>
        <taxon>Arachnida</taxon>
        <taxon>Araneae</taxon>
        <taxon>Araneomorphae</taxon>
        <taxon>Entelegynae</taxon>
        <taxon>Araneoidea</taxon>
        <taxon>Nephilidae</taxon>
        <taxon>Nephila</taxon>
    </lineage>
</organism>
<evidence type="ECO:0000313" key="1">
    <source>
        <dbReference type="EMBL" id="GFS76345.1"/>
    </source>
</evidence>